<feature type="transmembrane region" description="Helical" evidence="5">
    <location>
        <begin position="106"/>
        <end position="129"/>
    </location>
</feature>
<dbReference type="AlphaFoldDB" id="I4A9E6"/>
<dbReference type="KEGG" id="ddh:Desde_2235"/>
<feature type="transmembrane region" description="Helical" evidence="5">
    <location>
        <begin position="168"/>
        <end position="191"/>
    </location>
</feature>
<dbReference type="STRING" id="756499.Desde_2235"/>
<dbReference type="PANTHER" id="PTHR39344:SF1">
    <property type="entry name" value="UPF0182 PROTEIN SLL1060"/>
    <property type="match status" value="1"/>
</dbReference>
<feature type="transmembrane region" description="Helical" evidence="5">
    <location>
        <begin position="50"/>
        <end position="78"/>
    </location>
</feature>
<dbReference type="GO" id="GO:0005576">
    <property type="term" value="C:extracellular region"/>
    <property type="evidence" value="ECO:0007669"/>
    <property type="project" value="TreeGrafter"/>
</dbReference>
<dbReference type="EMBL" id="CP003348">
    <property type="protein sequence ID" value="AFM00581.1"/>
    <property type="molecule type" value="Genomic_DNA"/>
</dbReference>
<reference evidence="7 8" key="2">
    <citation type="journal article" date="2015" name="J. Bacteriol.">
        <title>Genomic, proteomic, and biochemical analysis of the organohalide respiratory pathway in Desulfitobacterium dehalogenans.</title>
        <authorList>
            <person name="Kruse T."/>
            <person name="van de Pas B.A."/>
            <person name="Atteia A."/>
            <person name="Krab K."/>
            <person name="Hagen W.R."/>
            <person name="Goodwin L."/>
            <person name="Chain P."/>
            <person name="Boeren S."/>
            <person name="Maphosa F."/>
            <person name="Schraa G."/>
            <person name="de Vos W.M."/>
            <person name="van der Oost J."/>
            <person name="Smidt H."/>
            <person name="Stams A.J."/>
        </authorList>
    </citation>
    <scope>NUCLEOTIDE SEQUENCE [LARGE SCALE GENOMIC DNA]</scope>
    <source>
        <strain evidence="8">ATCC 51507 / DSM 9161 / JW/IU-DC1</strain>
    </source>
</reference>
<feature type="transmembrane region" description="Helical" evidence="5">
    <location>
        <begin position="212"/>
        <end position="236"/>
    </location>
</feature>
<evidence type="ECO:0000256" key="3">
    <source>
        <dbReference type="ARBA" id="ARBA00022989"/>
    </source>
</evidence>
<dbReference type="RefSeq" id="WP_014794067.1">
    <property type="nucleotide sequence ID" value="NC_018017.1"/>
</dbReference>
<evidence type="ECO:0000313" key="7">
    <source>
        <dbReference type="EMBL" id="AFM00581.1"/>
    </source>
</evidence>
<evidence type="ECO:0000256" key="6">
    <source>
        <dbReference type="SAM" id="MobiDB-lite"/>
    </source>
</evidence>
<comment type="subcellular location">
    <subcellularLocation>
        <location evidence="5">Cell membrane</location>
        <topology evidence="5">Multi-pass membrane protein</topology>
    </subcellularLocation>
</comment>
<dbReference type="OrthoDB" id="9763654at2"/>
<evidence type="ECO:0000313" key="8">
    <source>
        <dbReference type="Proteomes" id="UP000006053"/>
    </source>
</evidence>
<name>I4A9E6_DESDJ</name>
<evidence type="ECO:0000256" key="1">
    <source>
        <dbReference type="ARBA" id="ARBA00022475"/>
    </source>
</evidence>
<protein>
    <recommendedName>
        <fullName evidence="5">UPF0182 protein Desde_2235</fullName>
    </recommendedName>
</protein>
<feature type="transmembrane region" description="Helical" evidence="5">
    <location>
        <begin position="256"/>
        <end position="276"/>
    </location>
</feature>
<comment type="similarity">
    <text evidence="5">Belongs to the UPF0182 family.</text>
</comment>
<dbReference type="HAMAP" id="MF_01600">
    <property type="entry name" value="UPF0182"/>
    <property type="match status" value="1"/>
</dbReference>
<gene>
    <name evidence="7" type="ordered locus">Desde_2235</name>
</gene>
<organism evidence="7 8">
    <name type="scientific">Desulfitobacterium dehalogenans (strain ATCC 51507 / DSM 9161 / JW/IU-DC1)</name>
    <dbReference type="NCBI Taxonomy" id="756499"/>
    <lineage>
        <taxon>Bacteria</taxon>
        <taxon>Bacillati</taxon>
        <taxon>Bacillota</taxon>
        <taxon>Clostridia</taxon>
        <taxon>Eubacteriales</taxon>
        <taxon>Desulfitobacteriaceae</taxon>
        <taxon>Desulfitobacterium</taxon>
    </lineage>
</organism>
<evidence type="ECO:0000256" key="4">
    <source>
        <dbReference type="ARBA" id="ARBA00023136"/>
    </source>
</evidence>
<proteinExistence type="inferred from homology"/>
<evidence type="ECO:0000256" key="2">
    <source>
        <dbReference type="ARBA" id="ARBA00022692"/>
    </source>
</evidence>
<feature type="region of interest" description="Disordered" evidence="6">
    <location>
        <begin position="914"/>
        <end position="948"/>
    </location>
</feature>
<sequence length="948" mass="108407" precursor="true">MRRTARFLLVLLGIGLLLLITLSGLFEDYLWYSDLGYSQLFWTPLISKGLIQIVNGTILFTFIAGTLFSIRHAILTFVNERLRKRLRLVHEMDRPLYHLSQRKMTIWLIIVSVLISFGVSFVTGFTGWLEVLTFLNSTPFGQGDPIFFKDLGFYVFQLPFFYTIYNAFFGPLFLLTFFTVLFYSFTGVIHFQSFLIWRKEAVEINPAARRHLAILITVLFLFKGFGCYFDTFRLLYSQHGLVLGSGYADIHAALPALKALMILCALGFIGGGLSFFKNEVRLLTLPILTIFISIPLLSGLWPMVLQSMVVIPNELEKEIPYIQNEIALTRFAYGLDQIMEEDYQTNQPLTSETIQKELPTLNNVRLNDPHPMLQTYTQKQGIRPYYKFHDIDIDRYRVNGEYRQVMLAPREFSYQDLERTAQTFVNLRFKYTHGFGVVASFANAVTPEGLPAFAIKDVPPATDYQEFQLSQPRIYFGELTHDWVVVNTDLKEFDYPAGGSNAETRYGGKSGIQLTPFNRLMLSIKHGTLRFYLANEINSQSRILLHRNIMDRVEKLVPFLQYDDDPYLVVDEGRLKWIIDAYTVSDTFPYSSMTPEREINYIRNSVKVVVDAYDGTVEFFAVDAKDPILQTYRKIFPGVFKDLSAMSDTLKSHLRYPETLFTIQSTMLKNFHMTDPTVFYNKEDAWDIAKELFASEPQNIAPYYSVMQLPGSDHPELILMIPFTPSSSSSNIRNNMVAWLAARMDGEYYGELRLYKIPKNSEVDGPLQVELRIDQDPEISKQLALWGQRGSSVIRGNLLVLPIANSFLYVEPIYLQSEKGGSTPEMKRVVVAYGDKIVMSETFEEALAQLFGVRLKLSPPPQANVSAFAPASLDSEEDQEPTIDAEDETQALLKQIEQIREMLNQLELQFKKITGDSSGLGDNKDSDSDYDKSDSEDSEDLENQKTKP</sequence>
<keyword evidence="3 5" id="KW-1133">Transmembrane helix</keyword>
<accession>I4A9E6</accession>
<dbReference type="PANTHER" id="PTHR39344">
    <property type="entry name" value="UPF0182 PROTEIN SLL1060"/>
    <property type="match status" value="1"/>
</dbReference>
<keyword evidence="1 5" id="KW-1003">Cell membrane</keyword>
<feature type="compositionally biased region" description="Basic and acidic residues" evidence="6">
    <location>
        <begin position="922"/>
        <end position="935"/>
    </location>
</feature>
<reference evidence="8" key="1">
    <citation type="submission" date="2012-06" db="EMBL/GenBank/DDBJ databases">
        <title>Complete sequence of Desulfitobacterium dehalogenans ATCC 51507.</title>
        <authorList>
            <person name="Lucas S."/>
            <person name="Han J."/>
            <person name="Lapidus A."/>
            <person name="Cheng J.-F."/>
            <person name="Goodwin L."/>
            <person name="Pitluck S."/>
            <person name="Peters L."/>
            <person name="Ovchinnikova G."/>
            <person name="Teshima H."/>
            <person name="Detter J.C."/>
            <person name="Han C."/>
            <person name="Tapia R."/>
            <person name="Land M."/>
            <person name="Hauser L."/>
            <person name="Kyrpides N."/>
            <person name="Ivanova N."/>
            <person name="Pagani I."/>
            <person name="Kruse T."/>
            <person name="de Vos W.M."/>
            <person name="Smidt H."/>
            <person name="Woyke T."/>
        </authorList>
    </citation>
    <scope>NUCLEOTIDE SEQUENCE [LARGE SCALE GENOMIC DNA]</scope>
    <source>
        <strain evidence="8">ATCC 51507 / DSM 9161 / JW/IU-DC1</strain>
    </source>
</reference>
<keyword evidence="4 5" id="KW-0472">Membrane</keyword>
<dbReference type="HOGENOM" id="CLU_007733_0_0_9"/>
<keyword evidence="8" id="KW-1185">Reference proteome</keyword>
<evidence type="ECO:0000256" key="5">
    <source>
        <dbReference type="HAMAP-Rule" id="MF_01600"/>
    </source>
</evidence>
<dbReference type="Proteomes" id="UP000006053">
    <property type="component" value="Chromosome"/>
</dbReference>
<comment type="caution">
    <text evidence="5">Lacks conserved residue(s) required for the propagation of feature annotation.</text>
</comment>
<dbReference type="eggNOG" id="COG1615">
    <property type="taxonomic scope" value="Bacteria"/>
</dbReference>
<dbReference type="InterPro" id="IPR005372">
    <property type="entry name" value="UPF0182"/>
</dbReference>
<dbReference type="GO" id="GO:0005886">
    <property type="term" value="C:plasma membrane"/>
    <property type="evidence" value="ECO:0007669"/>
    <property type="project" value="UniProtKB-SubCell"/>
</dbReference>
<dbReference type="Pfam" id="PF03699">
    <property type="entry name" value="UPF0182"/>
    <property type="match status" value="1"/>
</dbReference>
<keyword evidence="2 5" id="KW-0812">Transmembrane</keyword>
<feature type="transmembrane region" description="Helical" evidence="5">
    <location>
        <begin position="283"/>
        <end position="304"/>
    </location>
</feature>